<feature type="region of interest" description="Disordered" evidence="1">
    <location>
        <begin position="237"/>
        <end position="266"/>
    </location>
</feature>
<dbReference type="EMBL" id="HE575316">
    <property type="protein sequence ID" value="CCC89873.1"/>
    <property type="molecule type" value="Genomic_DNA"/>
</dbReference>
<evidence type="ECO:0000256" key="1">
    <source>
        <dbReference type="SAM" id="MobiDB-lite"/>
    </source>
</evidence>
<dbReference type="VEuPathDB" id="TriTrypDB:TcIL3000_3_3070"/>
<reference evidence="2" key="1">
    <citation type="journal article" date="2012" name="Proc. Natl. Acad. Sci. U.S.A.">
        <title>Antigenic diversity is generated by distinct evolutionary mechanisms in African trypanosome species.</title>
        <authorList>
            <person name="Jackson A.P."/>
            <person name="Berry A."/>
            <person name="Aslett M."/>
            <person name="Allison H.C."/>
            <person name="Burton P."/>
            <person name="Vavrova-Anderson J."/>
            <person name="Brown R."/>
            <person name="Browne H."/>
            <person name="Corton N."/>
            <person name="Hauser H."/>
            <person name="Gamble J."/>
            <person name="Gilderthorp R."/>
            <person name="Marcello L."/>
            <person name="McQuillan J."/>
            <person name="Otto T.D."/>
            <person name="Quail M.A."/>
            <person name="Sanders M.J."/>
            <person name="van Tonder A."/>
            <person name="Ginger M.L."/>
            <person name="Field M.C."/>
            <person name="Barry J.D."/>
            <person name="Hertz-Fowler C."/>
            <person name="Berriman M."/>
        </authorList>
    </citation>
    <scope>NUCLEOTIDE SEQUENCE</scope>
    <source>
        <strain evidence="2">IL3000</strain>
    </source>
</reference>
<proteinExistence type="predicted"/>
<dbReference type="AlphaFoldDB" id="G0UKG8"/>
<evidence type="ECO:0000313" key="2">
    <source>
        <dbReference type="EMBL" id="CCC89873.1"/>
    </source>
</evidence>
<gene>
    <name evidence="2" type="ORF">TCIL3000_3_3070</name>
</gene>
<feature type="compositionally biased region" description="Polar residues" evidence="1">
    <location>
        <begin position="257"/>
        <end position="266"/>
    </location>
</feature>
<accession>G0UKG8</accession>
<protein>
    <submittedName>
        <fullName evidence="2">Uncharacterized protein</fullName>
    </submittedName>
</protein>
<sequence>MSSRNRAVGDTGGVVIDEYVRGASGLGAYGLAEHGQTEATVGGMPPMSREMKVSEFIRHCKQKFFFEFSWRVPFPRIPDEPLLYHPDVINEILRDPSPLGIMDAELDAMAIGVLDSIPLAYHLLHPGAVDEARQLSLDHERRLAELRQKNLAAGYADQVMWNPMDANPNLEAADAELLDTDIDLNMVLERDKPSLTLLQRPLYTDMGLVSQEQRHLERLSRIVPEGLRDIFSLPSPLESQLQSGSRSASVGLEIGTSRESAQTTNDQWREGIKKSFRVARAVDTCFDNMIEVLTRTKLGLNSKDPTALALTRRLWSLLFGGTTVEQQTKMWSKICHFSSMYNGRQSSTDELKDIVEALQLPHQESWLFFIRDYEKLLREYTKALPGGTSEREEYLKISESDINPPNQGGFKPDLQVGTLLRQQRRDVGPNHQPVPIFPVDVLPLYPAEFDEYAEAENEAGSRGNIEMRLGEMATTLHHLVLPGAVVGEGCRVGGPHVLVGKTNLLVADKGSDTRPSSGATVSYHTSRENTFEPLVTDGGNTSSYLFQVRSVSPMRGADFPGPANAAGHYVVYRRLAVRDLFVKAPNAEAPPNERYVVAFGANNEMRGVSRKRQRESLFGDSLIDDLFD</sequence>
<name>G0UKG8_TRYCI</name>
<organism evidence="2">
    <name type="scientific">Trypanosoma congolense (strain IL3000)</name>
    <dbReference type="NCBI Taxonomy" id="1068625"/>
    <lineage>
        <taxon>Eukaryota</taxon>
        <taxon>Discoba</taxon>
        <taxon>Euglenozoa</taxon>
        <taxon>Kinetoplastea</taxon>
        <taxon>Metakinetoplastina</taxon>
        <taxon>Trypanosomatida</taxon>
        <taxon>Trypanosomatidae</taxon>
        <taxon>Trypanosoma</taxon>
        <taxon>Nannomonas</taxon>
    </lineage>
</organism>